<sequence length="81" mass="8875">MGERSGGGLLAFLFDELASAIQDVRQKAVEEGWFGRTVTAAPVIDVERGALGHRPSFEEEWAPRQQAGEPQLEQGGHDLDR</sequence>
<dbReference type="RefSeq" id="WP_307346027.1">
    <property type="nucleotide sequence ID" value="NZ_JAUSVS010000001.1"/>
</dbReference>
<name>A0ABU0ILQ7_9CAUL</name>
<feature type="region of interest" description="Disordered" evidence="1">
    <location>
        <begin position="59"/>
        <end position="81"/>
    </location>
</feature>
<accession>A0ABU0ILQ7</accession>
<gene>
    <name evidence="2" type="ORF">QO010_000704</name>
</gene>
<evidence type="ECO:0000313" key="2">
    <source>
        <dbReference type="EMBL" id="MDQ0462956.1"/>
    </source>
</evidence>
<dbReference type="Proteomes" id="UP001228905">
    <property type="component" value="Unassembled WGS sequence"/>
</dbReference>
<keyword evidence="3" id="KW-1185">Reference proteome</keyword>
<evidence type="ECO:0000256" key="1">
    <source>
        <dbReference type="SAM" id="MobiDB-lite"/>
    </source>
</evidence>
<organism evidence="2 3">
    <name type="scientific">Caulobacter ginsengisoli</name>
    <dbReference type="NCBI Taxonomy" id="400775"/>
    <lineage>
        <taxon>Bacteria</taxon>
        <taxon>Pseudomonadati</taxon>
        <taxon>Pseudomonadota</taxon>
        <taxon>Alphaproteobacteria</taxon>
        <taxon>Caulobacterales</taxon>
        <taxon>Caulobacteraceae</taxon>
        <taxon>Caulobacter</taxon>
    </lineage>
</organism>
<reference evidence="2 3" key="1">
    <citation type="submission" date="2023-07" db="EMBL/GenBank/DDBJ databases">
        <title>Genomic Encyclopedia of Type Strains, Phase IV (KMG-IV): sequencing the most valuable type-strain genomes for metagenomic binning, comparative biology and taxonomic classification.</title>
        <authorList>
            <person name="Goeker M."/>
        </authorList>
    </citation>
    <scope>NUCLEOTIDE SEQUENCE [LARGE SCALE GENOMIC DNA]</scope>
    <source>
        <strain evidence="2 3">DSM 18695</strain>
    </source>
</reference>
<comment type="caution">
    <text evidence="2">The sequence shown here is derived from an EMBL/GenBank/DDBJ whole genome shotgun (WGS) entry which is preliminary data.</text>
</comment>
<protein>
    <submittedName>
        <fullName evidence="2">Uncharacterized protein</fullName>
    </submittedName>
</protein>
<evidence type="ECO:0000313" key="3">
    <source>
        <dbReference type="Proteomes" id="UP001228905"/>
    </source>
</evidence>
<dbReference type="EMBL" id="JAUSVS010000001">
    <property type="protein sequence ID" value="MDQ0462956.1"/>
    <property type="molecule type" value="Genomic_DNA"/>
</dbReference>
<proteinExistence type="predicted"/>